<proteinExistence type="predicted"/>
<dbReference type="EMBL" id="JAPTNE010000024">
    <property type="protein sequence ID" value="MCZ0808738.1"/>
    <property type="molecule type" value="Genomic_DNA"/>
</dbReference>
<accession>A0AAP3DIL1</accession>
<dbReference type="Proteomes" id="UP001077662">
    <property type="component" value="Unassembled WGS sequence"/>
</dbReference>
<comment type="caution">
    <text evidence="1">The sequence shown here is derived from an EMBL/GenBank/DDBJ whole genome shotgun (WGS) entry which is preliminary data.</text>
</comment>
<dbReference type="AlphaFoldDB" id="A0AAP3DIL1"/>
<dbReference type="RefSeq" id="WP_258434191.1">
    <property type="nucleotide sequence ID" value="NZ_JANSGW010000024.1"/>
</dbReference>
<protein>
    <submittedName>
        <fullName evidence="1">Uncharacterized protein</fullName>
    </submittedName>
</protein>
<evidence type="ECO:0000313" key="2">
    <source>
        <dbReference type="Proteomes" id="UP001077662"/>
    </source>
</evidence>
<name>A0AAP3DIL1_BRELA</name>
<gene>
    <name evidence="1" type="ORF">O0554_17775</name>
</gene>
<reference evidence="1" key="1">
    <citation type="submission" date="2022-09" db="EMBL/GenBank/DDBJ databases">
        <title>Genome analysis and characterization of larvicidal activity of Brevibacillus strains.</title>
        <authorList>
            <person name="Patrusheva E.V."/>
            <person name="Izotova A.O."/>
            <person name="Toshchakov S.V."/>
            <person name="Sineoky S.P."/>
        </authorList>
    </citation>
    <scope>NUCLEOTIDE SEQUENCE</scope>
    <source>
        <strain evidence="1">VKPM_B-13247</strain>
    </source>
</reference>
<evidence type="ECO:0000313" key="1">
    <source>
        <dbReference type="EMBL" id="MCZ0808738.1"/>
    </source>
</evidence>
<sequence>MIYIEFVKESEVKSFVNLIHYNPFDSKEGLGKTEKQLRLTGALIESLPAREKQSGKDAMLYYNPRTRVVWYEYVDMPVENTDELQMLKEKMEQQKNAMTEAYDAIAVQSEEIIELRAQIEQIKGGKENGATI</sequence>
<organism evidence="1 2">
    <name type="scientific">Brevibacillus laterosporus</name>
    <name type="common">Bacillus laterosporus</name>
    <dbReference type="NCBI Taxonomy" id="1465"/>
    <lineage>
        <taxon>Bacteria</taxon>
        <taxon>Bacillati</taxon>
        <taxon>Bacillota</taxon>
        <taxon>Bacilli</taxon>
        <taxon>Bacillales</taxon>
        <taxon>Paenibacillaceae</taxon>
        <taxon>Brevibacillus</taxon>
    </lineage>
</organism>